<feature type="compositionally biased region" description="Polar residues" evidence="2">
    <location>
        <begin position="337"/>
        <end position="366"/>
    </location>
</feature>
<feature type="coiled-coil region" evidence="1">
    <location>
        <begin position="444"/>
        <end position="478"/>
    </location>
</feature>
<comment type="caution">
    <text evidence="4">The sequence shown here is derived from an EMBL/GenBank/DDBJ whole genome shotgun (WGS) entry which is preliminary data.</text>
</comment>
<feature type="coiled-coil region" evidence="1">
    <location>
        <begin position="955"/>
        <end position="1028"/>
    </location>
</feature>
<sequence length="1504" mass="168461">MASVLAMSEAHRFRHPGNGTHGALRKGPDLGLGAGIGTSNARMPRPTVDHSSVNAHNHKPHPSPQPAKHTTHTSHTTYSKANPRDRPGFPGTLSNRPFTAGTTSAQSSLASSSNTSPSRLPTLAAKRDRRDLYPSANGDSASSSQATLRPPNSASTSPQKQLNGDYRLLSDVSLNGYRSNASSTYSSPASRNNSPDPTTLSRSQLASPFQPSAGPSKLTAGSWRTGLDRLQDLDLDFSHQQQRPSYGLAGLSEDDDRQDDTGYREREQHKRDSDRFTAVPRPSRSRSKPRNRDRRSKIDVRALASPPPLERRQTAPTEDSHDSSAASAGTSGTNGTHMTTMDLSALSHSTGSTAPTTVTNGTSSRPHTYLDNDEMHLALLAGQAAVDCDKLPISTWDEVELWKKELSHLSSRLDTLQARHQREVKILTAARTLQKLNTANKRISRHTMESLEQSERRVAAAEKEVLVLRDREAALRRRLMEHWAGVMAWEVRRLERAAADRQEKQDLFLLESRRREEALHDHVASLEAERSMSRGMDDSLDSSDQVSEMLSRLELSQQNQQELEHQREQLQVERDILHREKEALRQERDALHGEKENLSRELVTLQSSQESQRADADTQKKTVERYQKRIADLEEMVVELSRRERALEEQIAEAPKADELAALSAEREQWEAERARFDSEREQHAAAREQFEAERSTWAAERGEWNDERAALDLKLSKHAHLISEFADARKSWDVERERHQAERTAWESERSQWDNERNQWHADRGVAADNQSLFDTERARWAAEREALAAERENDRAAWLADQRAERAVWEQQRDAWERERAQLEQQLNKLELERDMANSDRELSVSRHDALAARHDELRSRHEALQDEHTALRSTHDQVLGDHTALRSTHTKLQSDHARALDDAAAASNVSKTMAKKTTMALAAILGKLVPEDELGDAAVEVRQLFERQSKDLADLRDAMDEVNKGLEEEVRRVTADRDRWHDKADELVKAHDTNVSSSREAQGEMTELVRKIRAQNEKIAELQSQLESQPRALSPSLLSPDQASLSQAWALLPSPKARAEAGLTEANVVSPSSHVNFGALQHAYSVQSNDGYPGTKGLVERIRGVVDDGRVMAERMARMEQDKERHKANAARAAKLVEESQRSLATYQKQVKDLQDRLQQATGSPVSSPIVSPVRVPDLETRYALDDARAEIATMRSEAAKRAEELAKLQESNQALSTRTLTLAEEAEAAKMAAVGKLQREQTLLQAELDTLRSKIKKQEADTDNERARQTAQNMTLLEESGSGTPNSSSALGDRGERERSERERQLEREQGKRAGLSEREQRERERVQHEKEIREMKARAEVAERQRLEKEQLEHEREGRGENDVRREGRGSWRESWKKVVAMGLVYPVHTLSPATAGHDATDPAAQLFSDAEYTHAVSVLYLDESEDGINGVTTRQPEVDDAVSAEVGFDAAEPVVSLPLLTTASSPLTLARSRSTPTLILSACWAACSPRPLCSRSLS</sequence>
<keyword evidence="1" id="KW-0175">Coiled coil</keyword>
<protein>
    <recommendedName>
        <fullName evidence="3">Up-regulated during septation protein 1 domain-containing protein</fullName>
    </recommendedName>
</protein>
<feature type="compositionally biased region" description="Low complexity" evidence="2">
    <location>
        <begin position="179"/>
        <end position="194"/>
    </location>
</feature>
<feature type="domain" description="Up-regulated during septation protein 1" evidence="3">
    <location>
        <begin position="378"/>
        <end position="489"/>
    </location>
</feature>
<dbReference type="VEuPathDB" id="FungiDB:A1Q1_04548"/>
<feature type="compositionally biased region" description="Polar residues" evidence="2">
    <location>
        <begin position="137"/>
        <end position="162"/>
    </location>
</feature>
<feature type="compositionally biased region" description="Low complexity" evidence="2">
    <location>
        <begin position="323"/>
        <end position="336"/>
    </location>
</feature>
<feature type="coiled-coil region" evidence="1">
    <location>
        <begin position="1119"/>
        <end position="1272"/>
    </location>
</feature>
<evidence type="ECO:0000256" key="1">
    <source>
        <dbReference type="SAM" id="Coils"/>
    </source>
</evidence>
<gene>
    <name evidence="4" type="ORF">A1Q1_04548</name>
</gene>
<feature type="compositionally biased region" description="Polar residues" evidence="2">
    <location>
        <begin position="195"/>
        <end position="210"/>
    </location>
</feature>
<organism evidence="4 5">
    <name type="scientific">Trichosporon asahii var. asahii (strain ATCC 90039 / CBS 2479 / JCM 2466 / KCTC 7840 / NBRC 103889/ NCYC 2677 / UAMH 7654)</name>
    <name type="common">Yeast</name>
    <dbReference type="NCBI Taxonomy" id="1186058"/>
    <lineage>
        <taxon>Eukaryota</taxon>
        <taxon>Fungi</taxon>
        <taxon>Dikarya</taxon>
        <taxon>Basidiomycota</taxon>
        <taxon>Agaricomycotina</taxon>
        <taxon>Tremellomycetes</taxon>
        <taxon>Trichosporonales</taxon>
        <taxon>Trichosporonaceae</taxon>
        <taxon>Trichosporon</taxon>
    </lineage>
</organism>
<dbReference type="RefSeq" id="XP_014183456.1">
    <property type="nucleotide sequence ID" value="XM_014327981.1"/>
</dbReference>
<feature type="region of interest" description="Disordered" evidence="2">
    <location>
        <begin position="588"/>
        <end position="620"/>
    </location>
</feature>
<feature type="region of interest" description="Disordered" evidence="2">
    <location>
        <begin position="524"/>
        <end position="548"/>
    </location>
</feature>
<feature type="compositionally biased region" description="Basic residues" evidence="2">
    <location>
        <begin position="283"/>
        <end position="295"/>
    </location>
</feature>
<feature type="compositionally biased region" description="Basic and acidic residues" evidence="2">
    <location>
        <begin position="588"/>
        <end position="599"/>
    </location>
</feature>
<evidence type="ECO:0000313" key="5">
    <source>
        <dbReference type="Proteomes" id="UP000002748"/>
    </source>
</evidence>
<dbReference type="HOGENOM" id="CLU_248524_0_0_1"/>
<proteinExistence type="predicted"/>
<dbReference type="Pfam" id="PF15456">
    <property type="entry name" value="Uds1"/>
    <property type="match status" value="1"/>
</dbReference>
<feature type="coiled-coil region" evidence="1">
    <location>
        <begin position="801"/>
        <end position="877"/>
    </location>
</feature>
<dbReference type="GeneID" id="25988061"/>
<feature type="region of interest" description="Disordered" evidence="2">
    <location>
        <begin position="1278"/>
        <end position="1375"/>
    </location>
</feature>
<name>J6FAY1_TRIAS</name>
<evidence type="ECO:0000313" key="4">
    <source>
        <dbReference type="EMBL" id="EJT52337.1"/>
    </source>
</evidence>
<dbReference type="Proteomes" id="UP000002748">
    <property type="component" value="Unassembled WGS sequence"/>
</dbReference>
<feature type="compositionally biased region" description="Low complexity" evidence="2">
    <location>
        <begin position="99"/>
        <end position="123"/>
    </location>
</feature>
<evidence type="ECO:0000256" key="2">
    <source>
        <dbReference type="SAM" id="MobiDB-lite"/>
    </source>
</evidence>
<evidence type="ECO:0000259" key="3">
    <source>
        <dbReference type="Pfam" id="PF15456"/>
    </source>
</evidence>
<feature type="region of interest" description="Disordered" evidence="2">
    <location>
        <begin position="243"/>
        <end position="369"/>
    </location>
</feature>
<dbReference type="KEGG" id="tasa:A1Q1_04548"/>
<feature type="compositionally biased region" description="Basic and acidic residues" evidence="2">
    <location>
        <begin position="524"/>
        <end position="537"/>
    </location>
</feature>
<feature type="region of interest" description="Disordered" evidence="2">
    <location>
        <begin position="179"/>
        <end position="222"/>
    </location>
</feature>
<dbReference type="EMBL" id="ALBS01000027">
    <property type="protein sequence ID" value="EJT52337.1"/>
    <property type="molecule type" value="Genomic_DNA"/>
</dbReference>
<dbReference type="InterPro" id="IPR029191">
    <property type="entry name" value="Uds1"/>
</dbReference>
<feature type="compositionally biased region" description="Polar residues" evidence="2">
    <location>
        <begin position="1278"/>
        <end position="1294"/>
    </location>
</feature>
<reference evidence="4 5" key="1">
    <citation type="journal article" date="2012" name="Eukaryot. Cell">
        <title>Draft genome sequence of CBS 2479, the standard type strain of Trichosporon asahii.</title>
        <authorList>
            <person name="Yang R.Y."/>
            <person name="Li H.T."/>
            <person name="Zhu H."/>
            <person name="Zhou G.P."/>
            <person name="Wang M."/>
            <person name="Wang L."/>
        </authorList>
    </citation>
    <scope>NUCLEOTIDE SEQUENCE [LARGE SCALE GENOMIC DNA]</scope>
    <source>
        <strain evidence="5">ATCC 90039 / CBS 2479 / JCM 2466 / KCTC 7840 / NCYC 2677 / UAMH 7654</strain>
    </source>
</reference>
<dbReference type="OrthoDB" id="5569911at2759"/>
<feature type="compositionally biased region" description="Basic and acidic residues" evidence="2">
    <location>
        <begin position="259"/>
        <end position="275"/>
    </location>
</feature>
<feature type="compositionally biased region" description="Basic and acidic residues" evidence="2">
    <location>
        <begin position="309"/>
        <end position="322"/>
    </location>
</feature>
<feature type="compositionally biased region" description="Basic and acidic residues" evidence="2">
    <location>
        <begin position="1297"/>
        <end position="1375"/>
    </location>
</feature>
<feature type="region of interest" description="Disordered" evidence="2">
    <location>
        <begin position="1"/>
        <end position="165"/>
    </location>
</feature>
<accession>J6FAY1</accession>